<feature type="compositionally biased region" description="Low complexity" evidence="1">
    <location>
        <begin position="167"/>
        <end position="178"/>
    </location>
</feature>
<dbReference type="Proteomes" id="UP000663891">
    <property type="component" value="Unassembled WGS sequence"/>
</dbReference>
<evidence type="ECO:0000313" key="4">
    <source>
        <dbReference type="Proteomes" id="UP000663891"/>
    </source>
</evidence>
<dbReference type="EMBL" id="CAJNON010000397">
    <property type="protein sequence ID" value="CAF1241027.1"/>
    <property type="molecule type" value="Genomic_DNA"/>
</dbReference>
<evidence type="ECO:0000313" key="3">
    <source>
        <dbReference type="EMBL" id="CAF3897775.1"/>
    </source>
</evidence>
<protein>
    <submittedName>
        <fullName evidence="2">Uncharacterized protein</fullName>
    </submittedName>
</protein>
<evidence type="ECO:0000313" key="2">
    <source>
        <dbReference type="EMBL" id="CAF1241027.1"/>
    </source>
</evidence>
<name>A0A814ZAJ6_9BILA</name>
<feature type="compositionally biased region" description="Polar residues" evidence="1">
    <location>
        <begin position="120"/>
        <end position="133"/>
    </location>
</feature>
<proteinExistence type="predicted"/>
<reference evidence="2" key="1">
    <citation type="submission" date="2021-02" db="EMBL/GenBank/DDBJ databases">
        <authorList>
            <person name="Nowell W R."/>
        </authorList>
    </citation>
    <scope>NUCLEOTIDE SEQUENCE</scope>
</reference>
<dbReference type="Proteomes" id="UP000663881">
    <property type="component" value="Unassembled WGS sequence"/>
</dbReference>
<sequence>MNIAAGVRNINQTTNAIEQDILSTTTINTTLHRYIDSEINYTSKDPNGLEQTHCMHQPYYPQGPNAYNPQQVYMQSFVPPSTFVHANDPQSMTLFRLVVRPPNEVSTGAPNYMQPASYLSYPNNNLQQQSPAHPTSYYRPPYHVSQNIPQQTSTARLSNQTQPSINQQYETSSQSSQSQEKRKRQPLKIVDPVTQKPLESKTEIPSANPIPSNDDDRQKDTVVDSTNTKSKLSDDINKAQKRKDFRRQMADLIKLNGSTEKTENQSSNGVKNETCKESTAINSTQQSQPGYSDIRTRSITDDKPVLPTNQEGIKENKRDQINSQNQLEILNTNSETSVNNFFY</sequence>
<gene>
    <name evidence="3" type="ORF">OKA104_LOCUS24015</name>
    <name evidence="2" type="ORF">VCS650_LOCUS27796</name>
</gene>
<feature type="region of interest" description="Disordered" evidence="1">
    <location>
        <begin position="119"/>
        <end position="244"/>
    </location>
</feature>
<feature type="region of interest" description="Disordered" evidence="1">
    <location>
        <begin position="257"/>
        <end position="314"/>
    </location>
</feature>
<feature type="compositionally biased region" description="Polar residues" evidence="1">
    <location>
        <begin position="144"/>
        <end position="166"/>
    </location>
</feature>
<evidence type="ECO:0000256" key="1">
    <source>
        <dbReference type="SAM" id="MobiDB-lite"/>
    </source>
</evidence>
<accession>A0A814ZAJ6</accession>
<dbReference type="AlphaFoldDB" id="A0A814ZAJ6"/>
<feature type="compositionally biased region" description="Polar residues" evidence="1">
    <location>
        <begin position="257"/>
        <end position="290"/>
    </location>
</feature>
<dbReference type="EMBL" id="CAJOAY010001881">
    <property type="protein sequence ID" value="CAF3897775.1"/>
    <property type="molecule type" value="Genomic_DNA"/>
</dbReference>
<organism evidence="2 4">
    <name type="scientific">Adineta steineri</name>
    <dbReference type="NCBI Taxonomy" id="433720"/>
    <lineage>
        <taxon>Eukaryota</taxon>
        <taxon>Metazoa</taxon>
        <taxon>Spiralia</taxon>
        <taxon>Gnathifera</taxon>
        <taxon>Rotifera</taxon>
        <taxon>Eurotatoria</taxon>
        <taxon>Bdelloidea</taxon>
        <taxon>Adinetida</taxon>
        <taxon>Adinetidae</taxon>
        <taxon>Adineta</taxon>
    </lineage>
</organism>
<feature type="compositionally biased region" description="Basic and acidic residues" evidence="1">
    <location>
        <begin position="294"/>
        <end position="304"/>
    </location>
</feature>
<comment type="caution">
    <text evidence="2">The sequence shown here is derived from an EMBL/GenBank/DDBJ whole genome shotgun (WGS) entry which is preliminary data.</text>
</comment>